<name>A0AAQ3RT36_VIGMU</name>
<keyword evidence="3" id="KW-1185">Reference proteome</keyword>
<gene>
    <name evidence="2" type="ORF">V8G54_018868</name>
</gene>
<feature type="transmembrane region" description="Helical" evidence="1">
    <location>
        <begin position="143"/>
        <end position="163"/>
    </location>
</feature>
<evidence type="ECO:0000313" key="2">
    <source>
        <dbReference type="EMBL" id="WVZ05522.1"/>
    </source>
</evidence>
<accession>A0AAQ3RT36</accession>
<evidence type="ECO:0000313" key="3">
    <source>
        <dbReference type="Proteomes" id="UP001374535"/>
    </source>
</evidence>
<proteinExistence type="predicted"/>
<dbReference type="AlphaFoldDB" id="A0AAQ3RT36"/>
<dbReference type="Proteomes" id="UP001374535">
    <property type="component" value="Chromosome 6"/>
</dbReference>
<evidence type="ECO:0000256" key="1">
    <source>
        <dbReference type="SAM" id="Phobius"/>
    </source>
</evidence>
<sequence length="166" mass="18640">MFKSKSFCSVEDANSAIFNNFVPTATLLFDFRSDPLKRVKAISHGLKKLSLWLFKLHDVSNSSSQSTTVAVAPSTTASFVEFLATEFRRREPSVILEPFQRISTTNLEPSRAASGSRSQPWRLRTINLTMNFLETGGGHGHHFFILTTIGLFPFSHCCIILWCPKI</sequence>
<protein>
    <submittedName>
        <fullName evidence="2">Uncharacterized protein</fullName>
    </submittedName>
</protein>
<keyword evidence="1" id="KW-0472">Membrane</keyword>
<organism evidence="2 3">
    <name type="scientific">Vigna mungo</name>
    <name type="common">Black gram</name>
    <name type="synonym">Phaseolus mungo</name>
    <dbReference type="NCBI Taxonomy" id="3915"/>
    <lineage>
        <taxon>Eukaryota</taxon>
        <taxon>Viridiplantae</taxon>
        <taxon>Streptophyta</taxon>
        <taxon>Embryophyta</taxon>
        <taxon>Tracheophyta</taxon>
        <taxon>Spermatophyta</taxon>
        <taxon>Magnoliopsida</taxon>
        <taxon>eudicotyledons</taxon>
        <taxon>Gunneridae</taxon>
        <taxon>Pentapetalae</taxon>
        <taxon>rosids</taxon>
        <taxon>fabids</taxon>
        <taxon>Fabales</taxon>
        <taxon>Fabaceae</taxon>
        <taxon>Papilionoideae</taxon>
        <taxon>50 kb inversion clade</taxon>
        <taxon>NPAAA clade</taxon>
        <taxon>indigoferoid/millettioid clade</taxon>
        <taxon>Phaseoleae</taxon>
        <taxon>Vigna</taxon>
    </lineage>
</organism>
<keyword evidence="1" id="KW-1133">Transmembrane helix</keyword>
<reference evidence="2 3" key="1">
    <citation type="journal article" date="2023" name="Life. Sci Alliance">
        <title>Evolutionary insights into 3D genome organization and epigenetic landscape of Vigna mungo.</title>
        <authorList>
            <person name="Junaid A."/>
            <person name="Singh B."/>
            <person name="Bhatia S."/>
        </authorList>
    </citation>
    <scope>NUCLEOTIDE SEQUENCE [LARGE SCALE GENOMIC DNA]</scope>
    <source>
        <strain evidence="2">Urdbean</strain>
    </source>
</reference>
<dbReference type="EMBL" id="CP144695">
    <property type="protein sequence ID" value="WVZ05522.1"/>
    <property type="molecule type" value="Genomic_DNA"/>
</dbReference>
<keyword evidence="1" id="KW-0812">Transmembrane</keyword>